<protein>
    <recommendedName>
        <fullName evidence="3">ANR family transcriptional regulator</fullName>
    </recommendedName>
</protein>
<dbReference type="InterPro" id="IPR047666">
    <property type="entry name" value="ANR_neg_reg"/>
</dbReference>
<sequence length="63" mass="7446">MRNEDYCSYAEHAVVLEKDGKYQEAALYWQLAWGKAKKEINKNWSLARSQFCNRMSIKPFEGN</sequence>
<comment type="caution">
    <text evidence="1">The sequence shown here is derived from an EMBL/GenBank/DDBJ whole genome shotgun (WGS) entry which is preliminary data.</text>
</comment>
<organism evidence="1 2">
    <name type="scientific">Gallibacterium salpingitidis</name>
    <dbReference type="NCBI Taxonomy" id="505341"/>
    <lineage>
        <taxon>Bacteria</taxon>
        <taxon>Pseudomonadati</taxon>
        <taxon>Pseudomonadota</taxon>
        <taxon>Gammaproteobacteria</taxon>
        <taxon>Pasteurellales</taxon>
        <taxon>Pasteurellaceae</taxon>
        <taxon>Gallibacterium</taxon>
    </lineage>
</organism>
<proteinExistence type="predicted"/>
<reference evidence="1 2" key="1">
    <citation type="submission" date="2014-11" db="EMBL/GenBank/DDBJ databases">
        <title>Pan-genome of Gallibacterium spp.</title>
        <authorList>
            <person name="Kudirkiene E."/>
            <person name="Bojesen A.M."/>
        </authorList>
    </citation>
    <scope>NUCLEOTIDE SEQUENCE [LARGE SCALE GENOMIC DNA]</scope>
    <source>
        <strain evidence="1 2">18469/18</strain>
    </source>
</reference>
<dbReference type="Proteomes" id="UP000092527">
    <property type="component" value="Unassembled WGS sequence"/>
</dbReference>
<name>A0AB36E1W8_9PAST</name>
<dbReference type="NCBIfam" id="NF033650">
    <property type="entry name" value="ANR_neg_reg"/>
    <property type="match status" value="1"/>
</dbReference>
<dbReference type="AlphaFoldDB" id="A0AB36E1W8"/>
<dbReference type="EMBL" id="JTJU01000041">
    <property type="protein sequence ID" value="OBX09738.1"/>
    <property type="molecule type" value="Genomic_DNA"/>
</dbReference>
<dbReference type="RefSeq" id="WP_066114090.1">
    <property type="nucleotide sequence ID" value="NZ_JTJT01000079.1"/>
</dbReference>
<accession>A0AB36E1W8</accession>
<gene>
    <name evidence="1" type="ORF">QV09_07565</name>
</gene>
<evidence type="ECO:0000313" key="1">
    <source>
        <dbReference type="EMBL" id="OBX09738.1"/>
    </source>
</evidence>
<evidence type="ECO:0000313" key="2">
    <source>
        <dbReference type="Proteomes" id="UP000092527"/>
    </source>
</evidence>
<evidence type="ECO:0008006" key="3">
    <source>
        <dbReference type="Google" id="ProtNLM"/>
    </source>
</evidence>